<dbReference type="EMBL" id="GBRH01210187">
    <property type="protein sequence ID" value="JAD87708.1"/>
    <property type="molecule type" value="Transcribed_RNA"/>
</dbReference>
<accession>A0A0A9DM03</accession>
<name>A0A0A9DM03_ARUDO</name>
<dbReference type="GO" id="GO:0003729">
    <property type="term" value="F:mRNA binding"/>
    <property type="evidence" value="ECO:0007669"/>
    <property type="project" value="UniProtKB-ARBA"/>
</dbReference>
<dbReference type="Pfam" id="PF01535">
    <property type="entry name" value="PPR"/>
    <property type="match status" value="1"/>
</dbReference>
<evidence type="ECO:0000313" key="4">
    <source>
        <dbReference type="EMBL" id="JAD87708.1"/>
    </source>
</evidence>
<reference evidence="4" key="2">
    <citation type="journal article" date="2015" name="Data Brief">
        <title>Shoot transcriptome of the giant reed, Arundo donax.</title>
        <authorList>
            <person name="Barrero R.A."/>
            <person name="Guerrero F.D."/>
            <person name="Moolhuijzen P."/>
            <person name="Goolsby J.A."/>
            <person name="Tidwell J."/>
            <person name="Bellgard S.E."/>
            <person name="Bellgard M.I."/>
        </authorList>
    </citation>
    <scope>NUCLEOTIDE SEQUENCE</scope>
    <source>
        <tissue evidence="4">Shoot tissue taken approximately 20 cm above the soil surface</tissue>
    </source>
</reference>
<evidence type="ECO:0000256" key="1">
    <source>
        <dbReference type="ARBA" id="ARBA00007626"/>
    </source>
</evidence>
<dbReference type="PANTHER" id="PTHR45717">
    <property type="entry name" value="OS12G0527900 PROTEIN"/>
    <property type="match status" value="1"/>
</dbReference>
<dbReference type="Gene3D" id="1.25.40.10">
    <property type="entry name" value="Tetratricopeptide repeat domain"/>
    <property type="match status" value="2"/>
</dbReference>
<protein>
    <recommendedName>
        <fullName evidence="5">Pentacotripeptide-repeat region of PRORP domain-containing protein</fullName>
    </recommendedName>
</protein>
<keyword evidence="3" id="KW-0809">Transit peptide</keyword>
<keyword evidence="2" id="KW-0677">Repeat</keyword>
<comment type="similarity">
    <text evidence="1">Belongs to the PPR family. P subfamily.</text>
</comment>
<dbReference type="GO" id="GO:0005739">
    <property type="term" value="C:mitochondrion"/>
    <property type="evidence" value="ECO:0007669"/>
    <property type="project" value="TreeGrafter"/>
</dbReference>
<dbReference type="PANTHER" id="PTHR45717:SF17">
    <property type="entry name" value="PENTATRICOPEPTIDE REPEAT-CONTAINING PROTEIN MITOCHONDRIAL"/>
    <property type="match status" value="1"/>
</dbReference>
<evidence type="ECO:0000256" key="2">
    <source>
        <dbReference type="ARBA" id="ARBA00022737"/>
    </source>
</evidence>
<dbReference type="InterPro" id="IPR002885">
    <property type="entry name" value="PPR_rpt"/>
</dbReference>
<dbReference type="NCBIfam" id="TIGR00756">
    <property type="entry name" value="PPR"/>
    <property type="match status" value="1"/>
</dbReference>
<evidence type="ECO:0008006" key="5">
    <source>
        <dbReference type="Google" id="ProtNLM"/>
    </source>
</evidence>
<proteinExistence type="inferred from homology"/>
<dbReference type="InterPro" id="IPR011990">
    <property type="entry name" value="TPR-like_helical_dom_sf"/>
</dbReference>
<evidence type="ECO:0000256" key="3">
    <source>
        <dbReference type="ARBA" id="ARBA00022946"/>
    </source>
</evidence>
<dbReference type="AlphaFoldDB" id="A0A0A9DM03"/>
<sequence length="208" mass="23854">MILLYKGVAHSKIVDILMLMERENIQPSPFTYKLLIDLKGRLNDTLGMELVLNTMKDNGVEPDFTTHMMVAKFYISGGLLEKAEEIIRGMEVYVKDKRHAIRSLLDLYAILGRPDDVERIWKSCTEPKLEDFLVAIKAWSKLGRIEQAEETFEALLQTSPNLTSKYFNAMMNVYAENKLLSKGKEFIERMCSSRCPSGPLTWDALVRL</sequence>
<organism evidence="4">
    <name type="scientific">Arundo donax</name>
    <name type="common">Giant reed</name>
    <name type="synonym">Donax arundinaceus</name>
    <dbReference type="NCBI Taxonomy" id="35708"/>
    <lineage>
        <taxon>Eukaryota</taxon>
        <taxon>Viridiplantae</taxon>
        <taxon>Streptophyta</taxon>
        <taxon>Embryophyta</taxon>
        <taxon>Tracheophyta</taxon>
        <taxon>Spermatophyta</taxon>
        <taxon>Magnoliopsida</taxon>
        <taxon>Liliopsida</taxon>
        <taxon>Poales</taxon>
        <taxon>Poaceae</taxon>
        <taxon>PACMAD clade</taxon>
        <taxon>Arundinoideae</taxon>
        <taxon>Arundineae</taxon>
        <taxon>Arundo</taxon>
    </lineage>
</organism>
<reference evidence="4" key="1">
    <citation type="submission" date="2014-09" db="EMBL/GenBank/DDBJ databases">
        <authorList>
            <person name="Magalhaes I.L.F."/>
            <person name="Oliveira U."/>
            <person name="Santos F.R."/>
            <person name="Vidigal T.H.D.A."/>
            <person name="Brescovit A.D."/>
            <person name="Santos A.J."/>
        </authorList>
    </citation>
    <scope>NUCLEOTIDE SEQUENCE</scope>
    <source>
        <tissue evidence="4">Shoot tissue taken approximately 20 cm above the soil surface</tissue>
    </source>
</reference>